<gene>
    <name evidence="2" type="ORF">A2937_00575</name>
</gene>
<dbReference type="AlphaFoldDB" id="A0A1G2SFY7"/>
<keyword evidence="1" id="KW-0472">Membrane</keyword>
<protein>
    <submittedName>
        <fullName evidence="2">Uncharacterized protein</fullName>
    </submittedName>
</protein>
<name>A0A1G2SFY7_9BACT</name>
<dbReference type="SUPFAM" id="SSF69304">
    <property type="entry name" value="Tricorn protease N-terminal domain"/>
    <property type="match status" value="1"/>
</dbReference>
<evidence type="ECO:0000313" key="2">
    <source>
        <dbReference type="EMBL" id="OHA83997.1"/>
    </source>
</evidence>
<evidence type="ECO:0000256" key="1">
    <source>
        <dbReference type="SAM" id="Phobius"/>
    </source>
</evidence>
<dbReference type="Proteomes" id="UP000177987">
    <property type="component" value="Unassembled WGS sequence"/>
</dbReference>
<organism evidence="2 3">
    <name type="scientific">Candidatus Yonathbacteria bacterium RIFCSPLOWO2_01_FULL_47_33b</name>
    <dbReference type="NCBI Taxonomy" id="1802727"/>
    <lineage>
        <taxon>Bacteria</taxon>
        <taxon>Candidatus Yonathiibacteriota</taxon>
    </lineage>
</organism>
<sequence length="451" mass="48962">MNRKTLTIIALAIFLILMGIGAYFFYFKKAPTTQAPTGAFPGEGLPVSGTPGVGTGEGEGEAFVPGGAAPLPRLYELHKLPVAGAGFAEVKDKKGAVTSIAARYIERGLGHIYETPLNTYTESRIVNETRSRLSEALWGNNGKSVAIRYFDDTESAIKTQILNIGAFTTPAKQATSTEATSEFLNVEEVFLPDYIPFMALAGDGSDKLFYLENGNASSAGFIATLKNTSVAEIFASTFTEWLPQFPNQKLVTLTTKPSAKVLGHLFFLDTKTKSLTKVLSGINGLTTLTSRDGSAVLYAEIRNGLPELAIYDVVKKETRQIALQTLPEKCAWSAKSVIVYCAVPQTLPQAEYPDQWYQGLFSFSDNIWKIDTKTGVVEKILTPSDLRASSLDMINLTLSSDDSYLLFMNKITGTPWVFRIATDAPVVASTAPEVTLTEPTPSVTEGMQKIR</sequence>
<dbReference type="STRING" id="1802727.A2937_00575"/>
<feature type="transmembrane region" description="Helical" evidence="1">
    <location>
        <begin position="7"/>
        <end position="26"/>
    </location>
</feature>
<evidence type="ECO:0000313" key="3">
    <source>
        <dbReference type="Proteomes" id="UP000177987"/>
    </source>
</evidence>
<accession>A0A1G2SFY7</accession>
<dbReference type="EMBL" id="MHUW01000008">
    <property type="protein sequence ID" value="OHA83997.1"/>
    <property type="molecule type" value="Genomic_DNA"/>
</dbReference>
<proteinExistence type="predicted"/>
<reference evidence="2 3" key="1">
    <citation type="journal article" date="2016" name="Nat. Commun.">
        <title>Thousands of microbial genomes shed light on interconnected biogeochemical processes in an aquifer system.</title>
        <authorList>
            <person name="Anantharaman K."/>
            <person name="Brown C.T."/>
            <person name="Hug L.A."/>
            <person name="Sharon I."/>
            <person name="Castelle C.J."/>
            <person name="Probst A.J."/>
            <person name="Thomas B.C."/>
            <person name="Singh A."/>
            <person name="Wilkins M.J."/>
            <person name="Karaoz U."/>
            <person name="Brodie E.L."/>
            <person name="Williams K.H."/>
            <person name="Hubbard S.S."/>
            <person name="Banfield J.F."/>
        </authorList>
    </citation>
    <scope>NUCLEOTIDE SEQUENCE [LARGE SCALE GENOMIC DNA]</scope>
</reference>
<keyword evidence="1" id="KW-1133">Transmembrane helix</keyword>
<comment type="caution">
    <text evidence="2">The sequence shown here is derived from an EMBL/GenBank/DDBJ whole genome shotgun (WGS) entry which is preliminary data.</text>
</comment>
<keyword evidence="1" id="KW-0812">Transmembrane</keyword>